<dbReference type="InterPro" id="IPR002941">
    <property type="entry name" value="DNA_methylase_N4/N6"/>
</dbReference>
<dbReference type="Gene3D" id="3.40.50.150">
    <property type="entry name" value="Vaccinia Virus protein VP39"/>
    <property type="match status" value="1"/>
</dbReference>
<evidence type="ECO:0000313" key="5">
    <source>
        <dbReference type="EMBL" id="WNO47406.1"/>
    </source>
</evidence>
<reference evidence="5" key="1">
    <citation type="submission" date="2023-08" db="EMBL/GenBank/DDBJ databases">
        <authorList>
            <person name="Nazir A."/>
        </authorList>
    </citation>
    <scope>NUCLEOTIDE SEQUENCE</scope>
</reference>
<keyword evidence="2 5" id="KW-0808">Transferase</keyword>
<dbReference type="Pfam" id="PF01555">
    <property type="entry name" value="N6_N4_Mtase"/>
    <property type="match status" value="1"/>
</dbReference>
<evidence type="ECO:0000256" key="3">
    <source>
        <dbReference type="ARBA" id="ARBA00022691"/>
    </source>
</evidence>
<dbReference type="InterPro" id="IPR002295">
    <property type="entry name" value="N4/N6-MTase_EcoPI_Mod-like"/>
</dbReference>
<organism evidence="5">
    <name type="scientific">Staphylococcus phage vB_VibM_10AMN12</name>
    <dbReference type="NCBI Taxonomy" id="3076785"/>
    <lineage>
        <taxon>Viruses</taxon>
        <taxon>Duplodnaviria</taxon>
        <taxon>Heunggongvirae</taxon>
        <taxon>Uroviricota</taxon>
        <taxon>Caudoviricetes</taxon>
    </lineage>
</organism>
<sequence>MIITKDNGTKHQLINADCLSLDLNDIMDKTVFDLVLTDLPFGITQAKWDSVIDLEKMWRWLPLFTYEDTPILLFAQTPFDKVLGSSNIRNLKYEWIWEKTAATGHLNAKKAPMKAHENILVFYKKLPLYNPQKTTGHKPANTYTKHTGDGELYGKTKLGISGGKQTDRYPRDVLKFASDKQKLNIHSTQKPLELLRYMIRTYTNEGDTVLDFTAGSMSVAVAAYLEGRNSVCIEMDTEQFNKSVNWIKNCSFDEPYKVDNQ</sequence>
<dbReference type="InterPro" id="IPR029063">
    <property type="entry name" value="SAM-dependent_MTases_sf"/>
</dbReference>
<feature type="domain" description="DNA methylase N-4/N-6" evidence="4">
    <location>
        <begin position="33"/>
        <end position="241"/>
    </location>
</feature>
<name>A0AA96KSV0_9CAUD</name>
<dbReference type="GO" id="GO:0003677">
    <property type="term" value="F:DNA binding"/>
    <property type="evidence" value="ECO:0007669"/>
    <property type="project" value="InterPro"/>
</dbReference>
<dbReference type="EMBL" id="OR481006">
    <property type="protein sequence ID" value="WNO47406.1"/>
    <property type="molecule type" value="Genomic_DNA"/>
</dbReference>
<protein>
    <submittedName>
        <fullName evidence="5">Adenine-specific methyltransferase</fullName>
        <ecNumber evidence="5">2.1.1.72</ecNumber>
    </submittedName>
</protein>
<dbReference type="SUPFAM" id="SSF53335">
    <property type="entry name" value="S-adenosyl-L-methionine-dependent methyltransferases"/>
    <property type="match status" value="1"/>
</dbReference>
<keyword evidence="3" id="KW-0949">S-adenosyl-L-methionine</keyword>
<keyword evidence="1 5" id="KW-0489">Methyltransferase</keyword>
<dbReference type="EC" id="2.1.1.72" evidence="5"/>
<dbReference type="GO" id="GO:0009007">
    <property type="term" value="F:site-specific DNA-methyltransferase (adenine-specific) activity"/>
    <property type="evidence" value="ECO:0007669"/>
    <property type="project" value="UniProtKB-EC"/>
</dbReference>
<proteinExistence type="predicted"/>
<dbReference type="GO" id="GO:0032259">
    <property type="term" value="P:methylation"/>
    <property type="evidence" value="ECO:0007669"/>
    <property type="project" value="UniProtKB-KW"/>
</dbReference>
<dbReference type="GO" id="GO:0008170">
    <property type="term" value="F:N-methyltransferase activity"/>
    <property type="evidence" value="ECO:0007669"/>
    <property type="project" value="InterPro"/>
</dbReference>
<dbReference type="PRINTS" id="PR00506">
    <property type="entry name" value="D21N6MTFRASE"/>
</dbReference>
<accession>A0AA96KSV0</accession>
<evidence type="ECO:0000259" key="4">
    <source>
        <dbReference type="Pfam" id="PF01555"/>
    </source>
</evidence>
<evidence type="ECO:0000256" key="1">
    <source>
        <dbReference type="ARBA" id="ARBA00022603"/>
    </source>
</evidence>
<evidence type="ECO:0000256" key="2">
    <source>
        <dbReference type="ARBA" id="ARBA00022679"/>
    </source>
</evidence>